<reference evidence="3" key="1">
    <citation type="journal article" date="2017" name="Nat. Ecol. Evol.">
        <title>Genome expansion and lineage-specific genetic innovations in the forest pathogenic fungi Armillaria.</title>
        <authorList>
            <person name="Sipos G."/>
            <person name="Prasanna A.N."/>
            <person name="Walter M.C."/>
            <person name="O'Connor E."/>
            <person name="Balint B."/>
            <person name="Krizsan K."/>
            <person name="Kiss B."/>
            <person name="Hess J."/>
            <person name="Varga T."/>
            <person name="Slot J."/>
            <person name="Riley R."/>
            <person name="Boka B."/>
            <person name="Rigling D."/>
            <person name="Barry K."/>
            <person name="Lee J."/>
            <person name="Mihaltcheva S."/>
            <person name="LaButti K."/>
            <person name="Lipzen A."/>
            <person name="Waldron R."/>
            <person name="Moloney N.M."/>
            <person name="Sperisen C."/>
            <person name="Kredics L."/>
            <person name="Vagvoelgyi C."/>
            <person name="Patrignani A."/>
            <person name="Fitzpatrick D."/>
            <person name="Nagy I."/>
            <person name="Doyle S."/>
            <person name="Anderson J.B."/>
            <person name="Grigoriev I.V."/>
            <person name="Gueldener U."/>
            <person name="Muensterkoetter M."/>
            <person name="Nagy L.G."/>
        </authorList>
    </citation>
    <scope>NUCLEOTIDE SEQUENCE [LARGE SCALE GENOMIC DNA]</scope>
    <source>
        <strain evidence="3">Ar21-2</strain>
    </source>
</reference>
<proteinExistence type="predicted"/>
<gene>
    <name evidence="2" type="ORF">ARMGADRAFT_1114214</name>
</gene>
<dbReference type="Proteomes" id="UP000217790">
    <property type="component" value="Unassembled WGS sequence"/>
</dbReference>
<name>A0A2H3D1U4_ARMGA</name>
<dbReference type="OrthoDB" id="3365698at2759"/>
<dbReference type="InParanoid" id="A0A2H3D1U4"/>
<accession>A0A2H3D1U4</accession>
<dbReference type="OMA" id="IFDMVIQ"/>
<organism evidence="2 3">
    <name type="scientific">Armillaria gallica</name>
    <name type="common">Bulbous honey fungus</name>
    <name type="synonym">Armillaria bulbosa</name>
    <dbReference type="NCBI Taxonomy" id="47427"/>
    <lineage>
        <taxon>Eukaryota</taxon>
        <taxon>Fungi</taxon>
        <taxon>Dikarya</taxon>
        <taxon>Basidiomycota</taxon>
        <taxon>Agaricomycotina</taxon>
        <taxon>Agaricomycetes</taxon>
        <taxon>Agaricomycetidae</taxon>
        <taxon>Agaricales</taxon>
        <taxon>Marasmiineae</taxon>
        <taxon>Physalacriaceae</taxon>
        <taxon>Armillaria</taxon>
    </lineage>
</organism>
<keyword evidence="3" id="KW-1185">Reference proteome</keyword>
<evidence type="ECO:0008006" key="4">
    <source>
        <dbReference type="Google" id="ProtNLM"/>
    </source>
</evidence>
<feature type="coiled-coil region" evidence="1">
    <location>
        <begin position="33"/>
        <end position="60"/>
    </location>
</feature>
<protein>
    <recommendedName>
        <fullName evidence="4">F-box domain-containing protein</fullName>
    </recommendedName>
</protein>
<dbReference type="AlphaFoldDB" id="A0A2H3D1U4"/>
<evidence type="ECO:0000313" key="3">
    <source>
        <dbReference type="Proteomes" id="UP000217790"/>
    </source>
</evidence>
<evidence type="ECO:0000256" key="1">
    <source>
        <dbReference type="SAM" id="Coils"/>
    </source>
</evidence>
<sequence>MPSDSEREAIITSILRKKRPLLDADVSWIQKDIAAYGEELSNLETQITLLIRRKEELERSHSSDGDDKQVQVDMLGTQVKFDIIYDVSPCGITWHGTTLPILYRSVTGPDNIMLEIFRWAAHRPKTSLDVTKGVWPLGKVCGWWWDIVLASPILWSVVILKPPYTRHSVDILTRHFCRSAEFPLWIAVKTGDSANDGRIFDMVIQKSGLWKMMDMNAPSKDLTKLSSVSGNIHLLEELYVFTKQEAHFSTDALSSAPLLRRADLEPLEISQLSLNASFLTHFSGTLHHLAEIQYIAQIQTLIDICIIFCNDSDRPLDSGNLLPVRMEQLQFLSVNNVKILDALTAPSLRKLDYGPASVSNEDDISIHSLRDFLERSACSISYLGILAEMVPKIHHLMAFAKKVNYLTVYYPKNRPLRSLGTLTLPKILPTMKSLKLSITDARWGRRYPGGVIDVVHQRFDEERATAFNVTRLSRLDLDCVDVLRAEVIGLLKREGLDALEEQGLQLGKGSPYLPVDQYWTGCWFT</sequence>
<evidence type="ECO:0000313" key="2">
    <source>
        <dbReference type="EMBL" id="PBK89269.1"/>
    </source>
</evidence>
<dbReference type="EMBL" id="KZ293669">
    <property type="protein sequence ID" value="PBK89269.1"/>
    <property type="molecule type" value="Genomic_DNA"/>
</dbReference>
<keyword evidence="1" id="KW-0175">Coiled coil</keyword>
<dbReference type="STRING" id="47427.A0A2H3D1U4"/>